<dbReference type="Gene3D" id="3.30.565.10">
    <property type="entry name" value="Histidine kinase-like ATPase, C-terminal domain"/>
    <property type="match status" value="1"/>
</dbReference>
<comment type="caution">
    <text evidence="9">The sequence shown here is derived from an EMBL/GenBank/DDBJ whole genome shotgun (WGS) entry which is preliminary data.</text>
</comment>
<evidence type="ECO:0000259" key="8">
    <source>
        <dbReference type="PROSITE" id="PS50109"/>
    </source>
</evidence>
<evidence type="ECO:0000256" key="3">
    <source>
        <dbReference type="ARBA" id="ARBA00022553"/>
    </source>
</evidence>
<evidence type="ECO:0000256" key="5">
    <source>
        <dbReference type="ARBA" id="ARBA00022777"/>
    </source>
</evidence>
<evidence type="ECO:0000256" key="6">
    <source>
        <dbReference type="ARBA" id="ARBA00023012"/>
    </source>
</evidence>
<sequence>MKPNNNRVLGILPYVGLALALVISTWTFLRSEQYRSNTENALSESYEIQWGASQIRERLLRATSYIRIASQSGELDPDIDRQVMLLRFNIKQLLSLSYVDRFLSPSDIKRLEYLNQAIKQKLDTTVAARSNYQQILDYMAELEQEIYQISSAVLNHSAGLQETAKINIDASRNWFIFALGLGLFATFYLIIHQRYVCASRRNQHLRSFASLFAHMTRSRVTALRLFLANTGSTCPGDELLNAARSTASELEAINDGLLSIAYSERNPESEPLGRVLHKVIKGRADIVKLEIGLQTTQLLVPKTQFQMMINELVQNAETAVKGRKNPNIVIRTSIKRRYFGNRSHLIVEVEDNGVGMLPDIMKKATIPFFSTKAGKHLGLGLTSCAEMISTLGGKLTIDSKPDHGTIVQVRVPCPRNVNEPTCARADAKTSSKTVFPLRWLSHGSDESR</sequence>
<evidence type="ECO:0000313" key="10">
    <source>
        <dbReference type="Proteomes" id="UP000253420"/>
    </source>
</evidence>
<dbReference type="PROSITE" id="PS50109">
    <property type="entry name" value="HIS_KIN"/>
    <property type="match status" value="1"/>
</dbReference>
<dbReference type="GO" id="GO:0004673">
    <property type="term" value="F:protein histidine kinase activity"/>
    <property type="evidence" value="ECO:0007669"/>
    <property type="project" value="UniProtKB-EC"/>
</dbReference>
<keyword evidence="7" id="KW-0812">Transmembrane</keyword>
<evidence type="ECO:0000256" key="4">
    <source>
        <dbReference type="ARBA" id="ARBA00022679"/>
    </source>
</evidence>
<keyword evidence="3" id="KW-0597">Phosphoprotein</keyword>
<name>A0A368K085_9HYPH</name>
<dbReference type="Proteomes" id="UP000253420">
    <property type="component" value="Unassembled WGS sequence"/>
</dbReference>
<dbReference type="PANTHER" id="PTHR44936">
    <property type="entry name" value="SENSOR PROTEIN CREC"/>
    <property type="match status" value="1"/>
</dbReference>
<dbReference type="EC" id="2.7.13.3" evidence="2"/>
<dbReference type="SUPFAM" id="SSF55874">
    <property type="entry name" value="ATPase domain of HSP90 chaperone/DNA topoisomerase II/histidine kinase"/>
    <property type="match status" value="1"/>
</dbReference>
<keyword evidence="10" id="KW-1185">Reference proteome</keyword>
<dbReference type="GO" id="GO:0000160">
    <property type="term" value="P:phosphorelay signal transduction system"/>
    <property type="evidence" value="ECO:0007669"/>
    <property type="project" value="UniProtKB-KW"/>
</dbReference>
<evidence type="ECO:0000256" key="1">
    <source>
        <dbReference type="ARBA" id="ARBA00000085"/>
    </source>
</evidence>
<feature type="domain" description="Histidine kinase" evidence="8">
    <location>
        <begin position="211"/>
        <end position="415"/>
    </location>
</feature>
<gene>
    <name evidence="9" type="ORF">DUT91_24610</name>
</gene>
<dbReference type="AlphaFoldDB" id="A0A368K085"/>
<proteinExistence type="predicted"/>
<dbReference type="SMART" id="SM00387">
    <property type="entry name" value="HATPase_c"/>
    <property type="match status" value="1"/>
</dbReference>
<dbReference type="Pfam" id="PF02518">
    <property type="entry name" value="HATPase_c"/>
    <property type="match status" value="1"/>
</dbReference>
<dbReference type="OrthoDB" id="9785691at2"/>
<feature type="transmembrane region" description="Helical" evidence="7">
    <location>
        <begin position="174"/>
        <end position="191"/>
    </location>
</feature>
<dbReference type="PRINTS" id="PR00344">
    <property type="entry name" value="BCTRLSENSOR"/>
</dbReference>
<keyword evidence="7" id="KW-0472">Membrane</keyword>
<evidence type="ECO:0000256" key="2">
    <source>
        <dbReference type="ARBA" id="ARBA00012438"/>
    </source>
</evidence>
<feature type="transmembrane region" description="Helical" evidence="7">
    <location>
        <begin position="12"/>
        <end position="29"/>
    </location>
</feature>
<comment type="catalytic activity">
    <reaction evidence="1">
        <text>ATP + protein L-histidine = ADP + protein N-phospho-L-histidine.</text>
        <dbReference type="EC" id="2.7.13.3"/>
    </reaction>
</comment>
<keyword evidence="7" id="KW-1133">Transmembrane helix</keyword>
<dbReference type="InterPro" id="IPR050980">
    <property type="entry name" value="2C_sensor_his_kinase"/>
</dbReference>
<dbReference type="EMBL" id="QOZG01000056">
    <property type="protein sequence ID" value="RCS21370.1"/>
    <property type="molecule type" value="Genomic_DNA"/>
</dbReference>
<dbReference type="RefSeq" id="WP_114443010.1">
    <property type="nucleotide sequence ID" value="NZ_QOZG01000056.1"/>
</dbReference>
<dbReference type="InterPro" id="IPR005467">
    <property type="entry name" value="His_kinase_dom"/>
</dbReference>
<dbReference type="InterPro" id="IPR003594">
    <property type="entry name" value="HATPase_dom"/>
</dbReference>
<keyword evidence="4" id="KW-0808">Transferase</keyword>
<keyword evidence="5 9" id="KW-0418">Kinase</keyword>
<evidence type="ECO:0000313" key="9">
    <source>
        <dbReference type="EMBL" id="RCS21370.1"/>
    </source>
</evidence>
<dbReference type="PANTHER" id="PTHR44936:SF9">
    <property type="entry name" value="SENSOR PROTEIN CREC"/>
    <property type="match status" value="1"/>
</dbReference>
<protein>
    <recommendedName>
        <fullName evidence="2">histidine kinase</fullName>
        <ecNumber evidence="2">2.7.13.3</ecNumber>
    </recommendedName>
</protein>
<organism evidence="9 10">
    <name type="scientific">Phyllobacterium salinisoli</name>
    <dbReference type="NCBI Taxonomy" id="1899321"/>
    <lineage>
        <taxon>Bacteria</taxon>
        <taxon>Pseudomonadati</taxon>
        <taxon>Pseudomonadota</taxon>
        <taxon>Alphaproteobacteria</taxon>
        <taxon>Hyphomicrobiales</taxon>
        <taxon>Phyllobacteriaceae</taxon>
        <taxon>Phyllobacterium</taxon>
    </lineage>
</organism>
<accession>A0A368K085</accession>
<evidence type="ECO:0000256" key="7">
    <source>
        <dbReference type="SAM" id="Phobius"/>
    </source>
</evidence>
<dbReference type="InterPro" id="IPR004358">
    <property type="entry name" value="Sig_transdc_His_kin-like_C"/>
</dbReference>
<dbReference type="InterPro" id="IPR036890">
    <property type="entry name" value="HATPase_C_sf"/>
</dbReference>
<reference evidence="9 10" key="1">
    <citation type="submission" date="2018-07" db="EMBL/GenBank/DDBJ databases">
        <title>The draft genome of Phyllobacterium salinisoli.</title>
        <authorList>
            <person name="Liu L."/>
            <person name="Li L."/>
            <person name="Zhang X."/>
            <person name="Liang L."/>
        </authorList>
    </citation>
    <scope>NUCLEOTIDE SEQUENCE [LARGE SCALE GENOMIC DNA]</scope>
    <source>
        <strain evidence="9 10">LLAN61</strain>
    </source>
</reference>
<keyword evidence="6" id="KW-0902">Two-component regulatory system</keyword>